<keyword evidence="1" id="KW-0472">Membrane</keyword>
<dbReference type="EMBL" id="WMEQ01000017">
    <property type="protein sequence ID" value="MYL35484.1"/>
    <property type="molecule type" value="Genomic_DNA"/>
</dbReference>
<name>A0A6I5A581_9BACI</name>
<evidence type="ECO:0000313" key="3">
    <source>
        <dbReference type="EMBL" id="MYL35484.1"/>
    </source>
</evidence>
<organism evidence="3 4">
    <name type="scientific">Pontibacillus yanchengensis</name>
    <dbReference type="NCBI Taxonomy" id="462910"/>
    <lineage>
        <taxon>Bacteria</taxon>
        <taxon>Bacillati</taxon>
        <taxon>Bacillota</taxon>
        <taxon>Bacilli</taxon>
        <taxon>Bacillales</taxon>
        <taxon>Bacillaceae</taxon>
        <taxon>Pontibacillus</taxon>
    </lineage>
</organism>
<reference evidence="3 4" key="1">
    <citation type="submission" date="2019-11" db="EMBL/GenBank/DDBJ databases">
        <title>Genome sequences of 17 halophilic strains isolated from different environments.</title>
        <authorList>
            <person name="Furrow R.E."/>
        </authorList>
    </citation>
    <scope>NUCLEOTIDE SEQUENCE [LARGE SCALE GENOMIC DNA]</scope>
    <source>
        <strain evidence="3 4">22514_16_FS</strain>
    </source>
</reference>
<sequence length="282" mass="32199">MNIYIIFVPLGELQSKKKTMCPLMYLIWTSSHEYGGECMTRKFNKNHFIALVCFSLFIGAVIVQEMNVFGDLDSVDVVVAKHQLDKDTLIEEEDLVIKSVPREMYHENMIKKKEEIVGNRTIQTLDTSSFISPKYLYNGQLLPTDAHDIFPIPNKWLLELQGTLRRYDEVNIKAVHNKNVAQNKQAIDGEEDLLSEDELREQVDQNNANNEENVNEGKYIFTKVPVAYVKNTQNGEVTGANFTDDRLNGTSAPAEIELSLTPDQFDKLSQLNQAGYEFILSR</sequence>
<keyword evidence="1" id="KW-0812">Transmembrane</keyword>
<accession>A0A6I5A581</accession>
<evidence type="ECO:0000256" key="1">
    <source>
        <dbReference type="SAM" id="Phobius"/>
    </source>
</evidence>
<gene>
    <name evidence="3" type="ORF">GLW05_18040</name>
</gene>
<feature type="domain" description="Flagella basal body P-ring formation protein FlgA SAF" evidence="2">
    <location>
        <begin position="76"/>
        <end position="140"/>
    </location>
</feature>
<comment type="caution">
    <text evidence="3">The sequence shown here is derived from an EMBL/GenBank/DDBJ whole genome shotgun (WGS) entry which is preliminary data.</text>
</comment>
<dbReference type="Pfam" id="PF13144">
    <property type="entry name" value="ChapFlgA"/>
    <property type="match status" value="1"/>
</dbReference>
<dbReference type="InterPro" id="IPR017585">
    <property type="entry name" value="SAF_FlgA"/>
</dbReference>
<evidence type="ECO:0000313" key="4">
    <source>
        <dbReference type="Proteomes" id="UP000468638"/>
    </source>
</evidence>
<protein>
    <recommendedName>
        <fullName evidence="2">Flagella basal body P-ring formation protein FlgA SAF domain-containing protein</fullName>
    </recommendedName>
</protein>
<dbReference type="CDD" id="cd11614">
    <property type="entry name" value="SAF_CpaB_FlgA_like"/>
    <property type="match status" value="1"/>
</dbReference>
<dbReference type="AlphaFoldDB" id="A0A6I5A581"/>
<dbReference type="Gene3D" id="3.90.1210.10">
    <property type="entry name" value="Antifreeze-like/N-acetylneuraminic acid synthase C-terminal domain"/>
    <property type="match status" value="1"/>
</dbReference>
<proteinExistence type="predicted"/>
<keyword evidence="1" id="KW-1133">Transmembrane helix</keyword>
<evidence type="ECO:0000259" key="2">
    <source>
        <dbReference type="Pfam" id="PF13144"/>
    </source>
</evidence>
<feature type="transmembrane region" description="Helical" evidence="1">
    <location>
        <begin position="48"/>
        <end position="66"/>
    </location>
</feature>
<dbReference type="Proteomes" id="UP000468638">
    <property type="component" value="Unassembled WGS sequence"/>
</dbReference>